<name>A0A9Q4A652_PSESX</name>
<evidence type="ECO:0000313" key="3">
    <source>
        <dbReference type="Proteomes" id="UP000814010"/>
    </source>
</evidence>
<organism evidence="2 3">
    <name type="scientific">Pseudomonas syringae</name>
    <dbReference type="NCBI Taxonomy" id="317"/>
    <lineage>
        <taxon>Bacteria</taxon>
        <taxon>Pseudomonadati</taxon>
        <taxon>Pseudomonadota</taxon>
        <taxon>Gammaproteobacteria</taxon>
        <taxon>Pseudomonadales</taxon>
        <taxon>Pseudomonadaceae</taxon>
        <taxon>Pseudomonas</taxon>
    </lineage>
</organism>
<comment type="caution">
    <text evidence="2">The sequence shown here is derived from an EMBL/GenBank/DDBJ whole genome shotgun (WGS) entry which is preliminary data.</text>
</comment>
<sequence>MAACRSETGGSEQGARHRNLAWQSGTDQAEAPMLAQQNKGLSVVHEANRTHWHEQWQALEKNRDKFS</sequence>
<reference evidence="2" key="1">
    <citation type="submission" date="2019-11" db="EMBL/GenBank/DDBJ databases">
        <title>Epiphytic Pseudomonas syringae from cherry orchards.</title>
        <authorList>
            <person name="Hulin M.T."/>
        </authorList>
    </citation>
    <scope>NUCLEOTIDE SEQUENCE</scope>
    <source>
        <strain evidence="2">PA-2-5E</strain>
    </source>
</reference>
<dbReference type="Proteomes" id="UP000814010">
    <property type="component" value="Unassembled WGS sequence"/>
</dbReference>
<feature type="region of interest" description="Disordered" evidence="1">
    <location>
        <begin position="1"/>
        <end position="32"/>
    </location>
</feature>
<accession>A0A9Q4A652</accession>
<evidence type="ECO:0000313" key="2">
    <source>
        <dbReference type="EMBL" id="MCF5630886.1"/>
    </source>
</evidence>
<evidence type="ECO:0000256" key="1">
    <source>
        <dbReference type="SAM" id="MobiDB-lite"/>
    </source>
</evidence>
<dbReference type="EMBL" id="WKAE01000187">
    <property type="protein sequence ID" value="MCF5630886.1"/>
    <property type="molecule type" value="Genomic_DNA"/>
</dbReference>
<proteinExistence type="predicted"/>
<gene>
    <name evidence="2" type="ORF">GIV53_16565</name>
</gene>
<protein>
    <submittedName>
        <fullName evidence="2">Uncharacterized protein</fullName>
    </submittedName>
</protein>
<dbReference type="AlphaFoldDB" id="A0A9Q4A652"/>